<dbReference type="GO" id="GO:0005634">
    <property type="term" value="C:nucleus"/>
    <property type="evidence" value="ECO:0007669"/>
    <property type="project" value="UniProtKB-SubCell"/>
</dbReference>
<dbReference type="EMBL" id="JABCRI010000007">
    <property type="protein sequence ID" value="KAF8403579.1"/>
    <property type="molecule type" value="Genomic_DNA"/>
</dbReference>
<evidence type="ECO:0000313" key="9">
    <source>
        <dbReference type="EMBL" id="KAF8403579.1"/>
    </source>
</evidence>
<keyword evidence="2" id="KW-0479">Metal-binding</keyword>
<dbReference type="PROSITE" id="PS50157">
    <property type="entry name" value="ZINC_FINGER_C2H2_2"/>
    <property type="match status" value="1"/>
</dbReference>
<keyword evidence="5" id="KW-0539">Nucleus</keyword>
<evidence type="ECO:0000313" key="10">
    <source>
        <dbReference type="Proteomes" id="UP000655225"/>
    </source>
</evidence>
<feature type="compositionally biased region" description="Low complexity" evidence="7">
    <location>
        <begin position="12"/>
        <end position="23"/>
    </location>
</feature>
<feature type="domain" description="C2H2-type" evidence="8">
    <location>
        <begin position="92"/>
        <end position="119"/>
    </location>
</feature>
<comment type="subcellular location">
    <subcellularLocation>
        <location evidence="1">Nucleus</location>
    </subcellularLocation>
</comment>
<evidence type="ECO:0000256" key="3">
    <source>
        <dbReference type="ARBA" id="ARBA00022771"/>
    </source>
</evidence>
<gene>
    <name evidence="9" type="ORF">HHK36_011683</name>
</gene>
<sequence>MSAMEAVKVEVSLSATSSISATSDGQEKKMKGNVEEEREAGSDSLLDLKLSNKDLGHGFELNLLDCLNVGSSKASSKGSMEMEVKKEESRAFFCNFCKRKFSSSQALGGHQNAHKRERTLAKRGQGLDSSATLGDPHSYLYPYSSMATHPLHGSFNRSLGVQMHSMVHKPYYPWSVPGHRYGHGGWSRQAMMNSQPSFNRPRMEGCPPRSDGFRMPEATRFDGNPAVARFDGRVAARALESSSPAVAISNTAANSAIGGGYLWGGGRLESRQCEAPELDLSLKLGTL</sequence>
<dbReference type="AlphaFoldDB" id="A0A835DKN5"/>
<name>A0A835DKN5_TETSI</name>
<dbReference type="OMA" id="NHTQGRD"/>
<dbReference type="Proteomes" id="UP000655225">
    <property type="component" value="Unassembled WGS sequence"/>
</dbReference>
<feature type="region of interest" description="Disordered" evidence="7">
    <location>
        <begin position="1"/>
        <end position="43"/>
    </location>
</feature>
<feature type="compositionally biased region" description="Basic and acidic residues" evidence="7">
    <location>
        <begin position="25"/>
        <end position="41"/>
    </location>
</feature>
<dbReference type="InterPro" id="IPR013087">
    <property type="entry name" value="Znf_C2H2_type"/>
</dbReference>
<dbReference type="PANTHER" id="PTHR47287">
    <property type="entry name" value="C2H2 AND C2HC ZINC FINGERS SUPERFAMILY PROTEIN"/>
    <property type="match status" value="1"/>
</dbReference>
<accession>A0A835DKN5</accession>
<evidence type="ECO:0000256" key="4">
    <source>
        <dbReference type="ARBA" id="ARBA00022833"/>
    </source>
</evidence>
<evidence type="ECO:0000256" key="2">
    <source>
        <dbReference type="ARBA" id="ARBA00022723"/>
    </source>
</evidence>
<dbReference type="OrthoDB" id="1736050at2759"/>
<evidence type="ECO:0000259" key="8">
    <source>
        <dbReference type="PROSITE" id="PS50157"/>
    </source>
</evidence>
<keyword evidence="4" id="KW-0862">Zinc</keyword>
<protein>
    <recommendedName>
        <fullName evidence="8">C2H2-type domain-containing protein</fullName>
    </recommendedName>
</protein>
<organism evidence="9 10">
    <name type="scientific">Tetracentron sinense</name>
    <name type="common">Spur-leaf</name>
    <dbReference type="NCBI Taxonomy" id="13715"/>
    <lineage>
        <taxon>Eukaryota</taxon>
        <taxon>Viridiplantae</taxon>
        <taxon>Streptophyta</taxon>
        <taxon>Embryophyta</taxon>
        <taxon>Tracheophyta</taxon>
        <taxon>Spermatophyta</taxon>
        <taxon>Magnoliopsida</taxon>
        <taxon>Trochodendrales</taxon>
        <taxon>Trochodendraceae</taxon>
        <taxon>Tetracentron</taxon>
    </lineage>
</organism>
<dbReference type="SUPFAM" id="SSF57667">
    <property type="entry name" value="beta-beta-alpha zinc fingers"/>
    <property type="match status" value="1"/>
</dbReference>
<reference evidence="9 10" key="1">
    <citation type="submission" date="2020-04" db="EMBL/GenBank/DDBJ databases">
        <title>Plant Genome Project.</title>
        <authorList>
            <person name="Zhang R.-G."/>
        </authorList>
    </citation>
    <scope>NUCLEOTIDE SEQUENCE [LARGE SCALE GENOMIC DNA]</scope>
    <source>
        <strain evidence="9">YNK0</strain>
        <tissue evidence="9">Leaf</tissue>
    </source>
</reference>
<evidence type="ECO:0000256" key="7">
    <source>
        <dbReference type="SAM" id="MobiDB-lite"/>
    </source>
</evidence>
<evidence type="ECO:0000256" key="6">
    <source>
        <dbReference type="PROSITE-ProRule" id="PRU00042"/>
    </source>
</evidence>
<proteinExistence type="predicted"/>
<dbReference type="InterPro" id="IPR036236">
    <property type="entry name" value="Znf_C2H2_sf"/>
</dbReference>
<dbReference type="GO" id="GO:0008270">
    <property type="term" value="F:zinc ion binding"/>
    <property type="evidence" value="ECO:0007669"/>
    <property type="project" value="UniProtKB-KW"/>
</dbReference>
<evidence type="ECO:0000256" key="5">
    <source>
        <dbReference type="ARBA" id="ARBA00023242"/>
    </source>
</evidence>
<dbReference type="GO" id="GO:0009788">
    <property type="term" value="P:negative regulation of abscisic acid-activated signaling pathway"/>
    <property type="evidence" value="ECO:0007669"/>
    <property type="project" value="InterPro"/>
</dbReference>
<dbReference type="PROSITE" id="PS00028">
    <property type="entry name" value="ZINC_FINGER_C2H2_1"/>
    <property type="match status" value="1"/>
</dbReference>
<dbReference type="Gene3D" id="3.30.160.60">
    <property type="entry name" value="Classic Zinc Finger"/>
    <property type="match status" value="1"/>
</dbReference>
<keyword evidence="3 6" id="KW-0863">Zinc-finger</keyword>
<keyword evidence="10" id="KW-1185">Reference proteome</keyword>
<dbReference type="PANTHER" id="PTHR47287:SF15">
    <property type="entry name" value="ZINC FINGER PROTEIN 3-LIKE"/>
    <property type="match status" value="1"/>
</dbReference>
<dbReference type="InterPro" id="IPR044246">
    <property type="entry name" value="ZFP3-like"/>
</dbReference>
<comment type="caution">
    <text evidence="9">The sequence shown here is derived from an EMBL/GenBank/DDBJ whole genome shotgun (WGS) entry which is preliminary data.</text>
</comment>
<evidence type="ECO:0000256" key="1">
    <source>
        <dbReference type="ARBA" id="ARBA00004123"/>
    </source>
</evidence>